<evidence type="ECO:0000313" key="2">
    <source>
        <dbReference type="Proteomes" id="UP000054538"/>
    </source>
</evidence>
<sequence length="58" mass="6551">MINQNACNTCNRSVHLTGPRKHGNFKELQLIHSVPAIPKIDDTGWHLCIIFLPILSFP</sequence>
<evidence type="ECO:0000313" key="1">
    <source>
        <dbReference type="EMBL" id="KIK93592.1"/>
    </source>
</evidence>
<reference evidence="2" key="2">
    <citation type="submission" date="2015-01" db="EMBL/GenBank/DDBJ databases">
        <title>Evolutionary Origins and Diversification of the Mycorrhizal Mutualists.</title>
        <authorList>
            <consortium name="DOE Joint Genome Institute"/>
            <consortium name="Mycorrhizal Genomics Consortium"/>
            <person name="Kohler A."/>
            <person name="Kuo A."/>
            <person name="Nagy L.G."/>
            <person name="Floudas D."/>
            <person name="Copeland A."/>
            <person name="Barry K.W."/>
            <person name="Cichocki N."/>
            <person name="Veneault-Fourrey C."/>
            <person name="LaButti K."/>
            <person name="Lindquist E.A."/>
            <person name="Lipzen A."/>
            <person name="Lundell T."/>
            <person name="Morin E."/>
            <person name="Murat C."/>
            <person name="Riley R."/>
            <person name="Ohm R."/>
            <person name="Sun H."/>
            <person name="Tunlid A."/>
            <person name="Henrissat B."/>
            <person name="Grigoriev I.V."/>
            <person name="Hibbett D.S."/>
            <person name="Martin F."/>
        </authorList>
    </citation>
    <scope>NUCLEOTIDE SEQUENCE [LARGE SCALE GENOMIC DNA]</scope>
    <source>
        <strain evidence="2">Ve08.2h10</strain>
    </source>
</reference>
<protein>
    <submittedName>
        <fullName evidence="1">Uncharacterized protein</fullName>
    </submittedName>
</protein>
<dbReference type="AlphaFoldDB" id="A0A0D0D9A2"/>
<keyword evidence="2" id="KW-1185">Reference proteome</keyword>
<organism evidence="1 2">
    <name type="scientific">Paxillus rubicundulus Ve08.2h10</name>
    <dbReference type="NCBI Taxonomy" id="930991"/>
    <lineage>
        <taxon>Eukaryota</taxon>
        <taxon>Fungi</taxon>
        <taxon>Dikarya</taxon>
        <taxon>Basidiomycota</taxon>
        <taxon>Agaricomycotina</taxon>
        <taxon>Agaricomycetes</taxon>
        <taxon>Agaricomycetidae</taxon>
        <taxon>Boletales</taxon>
        <taxon>Paxilineae</taxon>
        <taxon>Paxillaceae</taxon>
        <taxon>Paxillus</taxon>
    </lineage>
</organism>
<gene>
    <name evidence="1" type="ORF">PAXRUDRAFT_828805</name>
</gene>
<reference evidence="1 2" key="1">
    <citation type="submission" date="2014-04" db="EMBL/GenBank/DDBJ databases">
        <authorList>
            <consortium name="DOE Joint Genome Institute"/>
            <person name="Kuo A."/>
            <person name="Kohler A."/>
            <person name="Jargeat P."/>
            <person name="Nagy L.G."/>
            <person name="Floudas D."/>
            <person name="Copeland A."/>
            <person name="Barry K.W."/>
            <person name="Cichocki N."/>
            <person name="Veneault-Fourrey C."/>
            <person name="LaButti K."/>
            <person name="Lindquist E.A."/>
            <person name="Lipzen A."/>
            <person name="Lundell T."/>
            <person name="Morin E."/>
            <person name="Murat C."/>
            <person name="Sun H."/>
            <person name="Tunlid A."/>
            <person name="Henrissat B."/>
            <person name="Grigoriev I.V."/>
            <person name="Hibbett D.S."/>
            <person name="Martin F."/>
            <person name="Nordberg H.P."/>
            <person name="Cantor M.N."/>
            <person name="Hua S.X."/>
        </authorList>
    </citation>
    <scope>NUCLEOTIDE SEQUENCE [LARGE SCALE GENOMIC DNA]</scope>
    <source>
        <strain evidence="1 2">Ve08.2h10</strain>
    </source>
</reference>
<feature type="non-terminal residue" evidence="1">
    <location>
        <position position="1"/>
    </location>
</feature>
<proteinExistence type="predicted"/>
<accession>A0A0D0D9A2</accession>
<dbReference type="Proteomes" id="UP000054538">
    <property type="component" value="Unassembled WGS sequence"/>
</dbReference>
<dbReference type="EMBL" id="KN825172">
    <property type="protein sequence ID" value="KIK93592.1"/>
    <property type="molecule type" value="Genomic_DNA"/>
</dbReference>
<dbReference type="InParanoid" id="A0A0D0D9A2"/>
<dbReference type="HOGENOM" id="CLU_2984596_0_0_1"/>
<name>A0A0D0D9A2_9AGAM</name>